<comment type="caution">
    <text evidence="5">The sequence shown here is derived from an EMBL/GenBank/DDBJ whole genome shotgun (WGS) entry which is preliminary data.</text>
</comment>
<proteinExistence type="predicted"/>
<protein>
    <recommendedName>
        <fullName evidence="4">DUF4349 domain-containing protein</fullName>
    </recommendedName>
</protein>
<evidence type="ECO:0000256" key="2">
    <source>
        <dbReference type="SAM" id="MobiDB-lite"/>
    </source>
</evidence>
<reference evidence="5 6" key="1">
    <citation type="submission" date="2017-12" db="EMBL/GenBank/DDBJ databases">
        <title>Draft genome sequence of Ralstonia pickettii 52.</title>
        <authorList>
            <person name="Zheng B."/>
        </authorList>
    </citation>
    <scope>NUCLEOTIDE SEQUENCE [LARGE SCALE GENOMIC DNA]</scope>
    <source>
        <strain evidence="5 6">52</strain>
    </source>
</reference>
<feature type="domain" description="DUF4349" evidence="4">
    <location>
        <begin position="126"/>
        <end position="337"/>
    </location>
</feature>
<evidence type="ECO:0000313" key="6">
    <source>
        <dbReference type="Proteomes" id="UP000234456"/>
    </source>
</evidence>
<keyword evidence="3" id="KW-1133">Transmembrane helix</keyword>
<accession>A0A2N4TRT5</accession>
<name>A0A2N4TRT5_RALPI</name>
<organism evidence="5 6">
    <name type="scientific">Ralstonia pickettii</name>
    <name type="common">Burkholderia pickettii</name>
    <dbReference type="NCBI Taxonomy" id="329"/>
    <lineage>
        <taxon>Bacteria</taxon>
        <taxon>Pseudomonadati</taxon>
        <taxon>Pseudomonadota</taxon>
        <taxon>Betaproteobacteria</taxon>
        <taxon>Burkholderiales</taxon>
        <taxon>Burkholderiaceae</taxon>
        <taxon>Ralstonia</taxon>
    </lineage>
</organism>
<evidence type="ECO:0000256" key="1">
    <source>
        <dbReference type="SAM" id="Coils"/>
    </source>
</evidence>
<dbReference type="Proteomes" id="UP000234456">
    <property type="component" value="Unassembled WGS sequence"/>
</dbReference>
<dbReference type="InterPro" id="IPR025645">
    <property type="entry name" value="DUF4349"/>
</dbReference>
<feature type="coiled-coil region" evidence="1">
    <location>
        <begin position="228"/>
        <end position="275"/>
    </location>
</feature>
<keyword evidence="1" id="KW-0175">Coiled coil</keyword>
<keyword evidence="3" id="KW-0812">Transmembrane</keyword>
<evidence type="ECO:0000259" key="4">
    <source>
        <dbReference type="Pfam" id="PF14257"/>
    </source>
</evidence>
<evidence type="ECO:0000256" key="3">
    <source>
        <dbReference type="SAM" id="Phobius"/>
    </source>
</evidence>
<gene>
    <name evidence="5" type="ORF">C0Q88_10655</name>
</gene>
<dbReference type="OrthoDB" id="8700439at2"/>
<dbReference type="AlphaFoldDB" id="A0A2N4TRT5"/>
<keyword evidence="3" id="KW-0472">Membrane</keyword>
<feature type="transmembrane region" description="Helical" evidence="3">
    <location>
        <begin position="320"/>
        <end position="339"/>
    </location>
</feature>
<sequence>MKKPKCVTASAPHAKSRKASDTPVARWKKTPDRFCRRAFFLACALRGTCSAVCARLRRNPPDFAYNPTPFHLPMTRLLGLILIALSLSACSKKEESGPGGGASPAMMAAAPVAAESAKMADRAEQRFLAYEHRVSLEVDAPQLERLYRELQDACVNEATWHCTVMDASIQLERDQRGGTAHLNLRASPEGVRAMRKRLADSGGVVSQGTHVDDLGQPIAEVGKRLEMLKNYRASLLDLQRKATKVEDLILIAEKLAETQSELEAATGQNTHLMDRVNREVLSIDLSTRQTAARSLWAPIGNAFREFLPSLVRASASVIEAVAYLLPWAIVLSIVVALFIKLRRKWRQRKTTQ</sequence>
<dbReference type="Pfam" id="PF14257">
    <property type="entry name" value="DUF4349"/>
    <property type="match status" value="1"/>
</dbReference>
<feature type="region of interest" description="Disordered" evidence="2">
    <location>
        <begin position="1"/>
        <end position="23"/>
    </location>
</feature>
<evidence type="ECO:0000313" key="5">
    <source>
        <dbReference type="EMBL" id="PLC42422.1"/>
    </source>
</evidence>
<dbReference type="EMBL" id="PKQE01000002">
    <property type="protein sequence ID" value="PLC42422.1"/>
    <property type="molecule type" value="Genomic_DNA"/>
</dbReference>